<dbReference type="EMBL" id="LNYV01000034">
    <property type="protein sequence ID" value="KTD56157.1"/>
    <property type="molecule type" value="Genomic_DNA"/>
</dbReference>
<dbReference type="InterPro" id="IPR050491">
    <property type="entry name" value="AmpC-like"/>
</dbReference>
<dbReference type="Gene3D" id="3.40.710.10">
    <property type="entry name" value="DD-peptidase/beta-lactamase superfamily"/>
    <property type="match status" value="1"/>
</dbReference>
<accession>A0A0W0YGR4</accession>
<comment type="caution">
    <text evidence="3">The sequence shown here is derived from an EMBL/GenBank/DDBJ whole genome shotgun (WGS) entry which is preliminary data.</text>
</comment>
<gene>
    <name evidence="3" type="ORF">Lsai_2287</name>
</gene>
<sequence length="424" mass="47769">MKLKLSPFCFALTSCVAFFSSAAFSAPSNTSNNLNQQFQKEIKDYYEKYHEKEKFTAIAASVLIPQNRTNNKQEVQTVVHGTMGYPPLSQPITPNNLFDIGSITKSFTSLLLLQLQTENKLTLDDRLGKWLPQYPNWKEVTLRQLLNMTSGIPNYSEDKEFSKKMEAHLDTVWTDKELLTYAHPEKPLVTKKENQFEYSNSNYILAAMVIEKVTQDTFANQLKLRIINKENGLNGMFYLAGSDGQAVAKAIKDLRVHGYYYDEEKNKLIDTITNDLSWAGAAGAIVGNTEDVLHWVQLLYHGTLINPIYRESSLAELESVVSMRTGQTIPGVTENDPLGFGLGVGSYYDKGLKQRFWFYEGSTLGFRFTYTWQSCNNVTTVVALNSKGGEGNPDSKLGDAIKEANVNLYKIILKNYPELNCIGD</sequence>
<organism evidence="3 4">
    <name type="scientific">Legionella sainthelensi</name>
    <dbReference type="NCBI Taxonomy" id="28087"/>
    <lineage>
        <taxon>Bacteria</taxon>
        <taxon>Pseudomonadati</taxon>
        <taxon>Pseudomonadota</taxon>
        <taxon>Gammaproteobacteria</taxon>
        <taxon>Legionellales</taxon>
        <taxon>Legionellaceae</taxon>
        <taxon>Legionella</taxon>
    </lineage>
</organism>
<protein>
    <submittedName>
        <fullName evidence="3">D-alanyl-D-alanine carboxypeptidase</fullName>
        <ecNumber evidence="3">3.4.16.4</ecNumber>
    </submittedName>
</protein>
<dbReference type="Proteomes" id="UP000054621">
    <property type="component" value="Unassembled WGS sequence"/>
</dbReference>
<dbReference type="InterPro" id="IPR012338">
    <property type="entry name" value="Beta-lactam/transpept-like"/>
</dbReference>
<evidence type="ECO:0000256" key="1">
    <source>
        <dbReference type="SAM" id="SignalP"/>
    </source>
</evidence>
<dbReference type="AlphaFoldDB" id="A0A0W0YGR4"/>
<dbReference type="PATRIC" id="fig|28087.4.peg.2463"/>
<reference evidence="3 4" key="1">
    <citation type="submission" date="2015-11" db="EMBL/GenBank/DDBJ databases">
        <title>Genomic analysis of 38 Legionella species identifies large and diverse effector repertoires.</title>
        <authorList>
            <person name="Burstein D."/>
            <person name="Amaro F."/>
            <person name="Zusman T."/>
            <person name="Lifshitz Z."/>
            <person name="Cohen O."/>
            <person name="Gilbert J.A."/>
            <person name="Pupko T."/>
            <person name="Shuman H.A."/>
            <person name="Segal G."/>
        </authorList>
    </citation>
    <scope>NUCLEOTIDE SEQUENCE [LARGE SCALE GENOMIC DNA]</scope>
    <source>
        <strain evidence="3 4">Mt.St.Helens-4</strain>
    </source>
</reference>
<dbReference type="PROSITE" id="PS51257">
    <property type="entry name" value="PROKAR_LIPOPROTEIN"/>
    <property type="match status" value="1"/>
</dbReference>
<evidence type="ECO:0000313" key="4">
    <source>
        <dbReference type="Proteomes" id="UP000054621"/>
    </source>
</evidence>
<evidence type="ECO:0000313" key="3">
    <source>
        <dbReference type="EMBL" id="KTD56157.1"/>
    </source>
</evidence>
<name>A0A0W0YGR4_9GAMM</name>
<feature type="chain" id="PRO_5006917607" evidence="1">
    <location>
        <begin position="26"/>
        <end position="424"/>
    </location>
</feature>
<feature type="signal peptide" evidence="1">
    <location>
        <begin position="1"/>
        <end position="25"/>
    </location>
</feature>
<dbReference type="Pfam" id="PF00144">
    <property type="entry name" value="Beta-lactamase"/>
    <property type="match status" value="1"/>
</dbReference>
<proteinExistence type="predicted"/>
<dbReference type="InterPro" id="IPR001466">
    <property type="entry name" value="Beta-lactam-related"/>
</dbReference>
<dbReference type="SUPFAM" id="SSF56601">
    <property type="entry name" value="beta-lactamase/transpeptidase-like"/>
    <property type="match status" value="1"/>
</dbReference>
<keyword evidence="3" id="KW-0121">Carboxypeptidase</keyword>
<dbReference type="eggNOG" id="COG1680">
    <property type="taxonomic scope" value="Bacteria"/>
</dbReference>
<dbReference type="PANTHER" id="PTHR46825:SF7">
    <property type="entry name" value="D-ALANYL-D-ALANINE CARBOXYPEPTIDASE"/>
    <property type="match status" value="1"/>
</dbReference>
<feature type="domain" description="Beta-lactamase-related" evidence="2">
    <location>
        <begin position="90"/>
        <end position="391"/>
    </location>
</feature>
<dbReference type="RefSeq" id="WP_027270252.1">
    <property type="nucleotide sequence ID" value="NZ_CAAAJE010000006.1"/>
</dbReference>
<dbReference type="EC" id="3.4.16.4" evidence="3"/>
<dbReference type="OrthoDB" id="9799367at2"/>
<dbReference type="STRING" id="28087.Lsai_2287"/>
<evidence type="ECO:0000259" key="2">
    <source>
        <dbReference type="Pfam" id="PF00144"/>
    </source>
</evidence>
<keyword evidence="3" id="KW-0378">Hydrolase</keyword>
<dbReference type="PANTHER" id="PTHR46825">
    <property type="entry name" value="D-ALANYL-D-ALANINE-CARBOXYPEPTIDASE/ENDOPEPTIDASE AMPH"/>
    <property type="match status" value="1"/>
</dbReference>
<dbReference type="GO" id="GO:0009002">
    <property type="term" value="F:serine-type D-Ala-D-Ala carboxypeptidase activity"/>
    <property type="evidence" value="ECO:0007669"/>
    <property type="project" value="UniProtKB-EC"/>
</dbReference>
<keyword evidence="1" id="KW-0732">Signal</keyword>
<keyword evidence="3" id="KW-0645">Protease</keyword>